<dbReference type="Gene3D" id="3.40.50.1820">
    <property type="entry name" value="alpha/beta hydrolase"/>
    <property type="match status" value="2"/>
</dbReference>
<dbReference type="PRINTS" id="PR00111">
    <property type="entry name" value="ABHYDROLASE"/>
</dbReference>
<dbReference type="SUPFAM" id="SSF53474">
    <property type="entry name" value="alpha/beta-Hydrolases"/>
    <property type="match status" value="1"/>
</dbReference>
<evidence type="ECO:0000313" key="4">
    <source>
        <dbReference type="Proteomes" id="UP001214638"/>
    </source>
</evidence>
<evidence type="ECO:0000313" key="3">
    <source>
        <dbReference type="EMBL" id="KAK2195463.1"/>
    </source>
</evidence>
<feature type="domain" description="Serine aminopeptidase S33" evidence="2">
    <location>
        <begin position="1"/>
        <end position="193"/>
    </location>
</feature>
<dbReference type="Proteomes" id="UP001214638">
    <property type="component" value="Unassembled WGS sequence"/>
</dbReference>
<dbReference type="InterPro" id="IPR050228">
    <property type="entry name" value="Carboxylesterase_BioH"/>
</dbReference>
<name>A0AAD9PJD2_9APIC</name>
<dbReference type="PANTHER" id="PTHR43194:SF2">
    <property type="entry name" value="PEROXISOMAL MEMBRANE PROTEIN LPX1"/>
    <property type="match status" value="1"/>
</dbReference>
<proteinExistence type="predicted"/>
<keyword evidence="3" id="KW-0031">Aminopeptidase</keyword>
<dbReference type="InterPro" id="IPR000073">
    <property type="entry name" value="AB_hydrolase_1"/>
</dbReference>
<feature type="compositionally biased region" description="Polar residues" evidence="1">
    <location>
        <begin position="312"/>
        <end position="331"/>
    </location>
</feature>
<dbReference type="RefSeq" id="XP_067802306.1">
    <property type="nucleotide sequence ID" value="XM_067948155.1"/>
</dbReference>
<keyword evidence="3" id="KW-0645">Protease</keyword>
<sequence>MDLYGHGLSAYPPYKIFGNTFSADFYVDQAEEVLNHLGLQQHPLSLIGISMGACLAAAFCKRHPTLVQRMILISPAGMIPKKPKRLCFLKTCNCCIPCVPFCICKCCIVRQLQLDKADANKQNSILQNRMLWSLFVTRNAVANILGILHRMPLWTCKGIYKHVGKLGKPTLVIFGAKDTLTPPISTRVFARLFINSHAIVFPKADHLVPFRKPTEVASTCLAFLGIPQDAKVENYIQWLPFTSKGAYIYKDQREIYTREKTCNTTSGTNTSPEEGKIVQGIGDQTDINQIHQDANGIDQDDSNQINQKDATTVPLQESPSATINSDTNASATPEHERVPLVIIAAYEQLRVTSAS</sequence>
<dbReference type="Pfam" id="PF12146">
    <property type="entry name" value="Hydrolase_4"/>
    <property type="match status" value="1"/>
</dbReference>
<dbReference type="AlphaFoldDB" id="A0AAD9PJD2"/>
<reference evidence="3" key="1">
    <citation type="journal article" date="2023" name="Nat. Microbiol.">
        <title>Babesia duncani multi-omics identifies virulence factors and drug targets.</title>
        <authorList>
            <person name="Singh P."/>
            <person name="Lonardi S."/>
            <person name="Liang Q."/>
            <person name="Vydyam P."/>
            <person name="Khabirova E."/>
            <person name="Fang T."/>
            <person name="Gihaz S."/>
            <person name="Thekkiniath J."/>
            <person name="Munshi M."/>
            <person name="Abel S."/>
            <person name="Ciampossin L."/>
            <person name="Batugedara G."/>
            <person name="Gupta M."/>
            <person name="Lu X.M."/>
            <person name="Lenz T."/>
            <person name="Chakravarty S."/>
            <person name="Cornillot E."/>
            <person name="Hu Y."/>
            <person name="Ma W."/>
            <person name="Gonzalez L.M."/>
            <person name="Sanchez S."/>
            <person name="Estrada K."/>
            <person name="Sanchez-Flores A."/>
            <person name="Montero E."/>
            <person name="Harb O.S."/>
            <person name="Le Roch K.G."/>
            <person name="Mamoun C.B."/>
        </authorList>
    </citation>
    <scope>NUCLEOTIDE SEQUENCE</scope>
    <source>
        <strain evidence="3">WA1</strain>
    </source>
</reference>
<dbReference type="InterPro" id="IPR029058">
    <property type="entry name" value="AB_hydrolase_fold"/>
</dbReference>
<keyword evidence="3" id="KW-0378">Hydrolase</keyword>
<feature type="region of interest" description="Disordered" evidence="1">
    <location>
        <begin position="312"/>
        <end position="334"/>
    </location>
</feature>
<gene>
    <name evidence="3" type="ORF">BdWA1_003139</name>
</gene>
<dbReference type="GeneID" id="94337436"/>
<dbReference type="GO" id="GO:0004177">
    <property type="term" value="F:aminopeptidase activity"/>
    <property type="evidence" value="ECO:0007669"/>
    <property type="project" value="UniProtKB-KW"/>
</dbReference>
<comment type="caution">
    <text evidence="3">The sequence shown here is derived from an EMBL/GenBank/DDBJ whole genome shotgun (WGS) entry which is preliminary data.</text>
</comment>
<dbReference type="EMBL" id="JALLKP010000004">
    <property type="protein sequence ID" value="KAK2195463.1"/>
    <property type="molecule type" value="Genomic_DNA"/>
</dbReference>
<accession>A0AAD9PJD2</accession>
<dbReference type="KEGG" id="bdw:94337436"/>
<dbReference type="InterPro" id="IPR022742">
    <property type="entry name" value="Hydrolase_4"/>
</dbReference>
<organism evidence="3 4">
    <name type="scientific">Babesia duncani</name>
    <dbReference type="NCBI Taxonomy" id="323732"/>
    <lineage>
        <taxon>Eukaryota</taxon>
        <taxon>Sar</taxon>
        <taxon>Alveolata</taxon>
        <taxon>Apicomplexa</taxon>
        <taxon>Aconoidasida</taxon>
        <taxon>Piroplasmida</taxon>
        <taxon>Babesiidae</taxon>
        <taxon>Babesia</taxon>
    </lineage>
</organism>
<keyword evidence="4" id="KW-1185">Reference proteome</keyword>
<protein>
    <submittedName>
        <fullName evidence="3">Bifunctional Alpha-Beta hydrolase fold/Alpha-beta hydrolase fold-1/Serine aminopeptidase</fullName>
    </submittedName>
</protein>
<evidence type="ECO:0000259" key="2">
    <source>
        <dbReference type="Pfam" id="PF12146"/>
    </source>
</evidence>
<evidence type="ECO:0000256" key="1">
    <source>
        <dbReference type="SAM" id="MobiDB-lite"/>
    </source>
</evidence>
<dbReference type="PANTHER" id="PTHR43194">
    <property type="entry name" value="HYDROLASE ALPHA/BETA FOLD FAMILY"/>
    <property type="match status" value="1"/>
</dbReference>